<name>A0A8T0GCL2_CERPU</name>
<dbReference type="Proteomes" id="UP000822688">
    <property type="component" value="Chromosome 11"/>
</dbReference>
<evidence type="ECO:0000313" key="3">
    <source>
        <dbReference type="Proteomes" id="UP000822688"/>
    </source>
</evidence>
<gene>
    <name evidence="2" type="ORF">KC19_11G076700</name>
</gene>
<sequence length="149" mass="16558">MITNCSRRITTCNHCTLHEMEAVKCMRSEAAPKLRPMISPTSQLLEIQLPISKTQTKIPNPSGNSSIADPFGARGRTETPCNGRSGIALHRKKASQEECRALQYPSKHGPFFKPGRKWTSVHTRARKASSQSCREALSRRQSRGGRGIE</sequence>
<feature type="region of interest" description="Disordered" evidence="1">
    <location>
        <begin position="110"/>
        <end position="149"/>
    </location>
</feature>
<organism evidence="2 3">
    <name type="scientific">Ceratodon purpureus</name>
    <name type="common">Fire moss</name>
    <name type="synonym">Dicranum purpureum</name>
    <dbReference type="NCBI Taxonomy" id="3225"/>
    <lineage>
        <taxon>Eukaryota</taxon>
        <taxon>Viridiplantae</taxon>
        <taxon>Streptophyta</taxon>
        <taxon>Embryophyta</taxon>
        <taxon>Bryophyta</taxon>
        <taxon>Bryophytina</taxon>
        <taxon>Bryopsida</taxon>
        <taxon>Dicranidae</taxon>
        <taxon>Pseudoditrichales</taxon>
        <taxon>Ditrichaceae</taxon>
        <taxon>Ceratodon</taxon>
    </lineage>
</organism>
<accession>A0A8T0GCL2</accession>
<keyword evidence="3" id="KW-1185">Reference proteome</keyword>
<feature type="region of interest" description="Disordered" evidence="1">
    <location>
        <begin position="53"/>
        <end position="85"/>
    </location>
</feature>
<evidence type="ECO:0000313" key="2">
    <source>
        <dbReference type="EMBL" id="KAG0556750.1"/>
    </source>
</evidence>
<protein>
    <submittedName>
        <fullName evidence="2">Uncharacterized protein</fullName>
    </submittedName>
</protein>
<reference evidence="2 3" key="1">
    <citation type="submission" date="2020-06" db="EMBL/GenBank/DDBJ databases">
        <title>WGS assembly of Ceratodon purpureus strain R40.</title>
        <authorList>
            <person name="Carey S.B."/>
            <person name="Jenkins J."/>
            <person name="Shu S."/>
            <person name="Lovell J.T."/>
            <person name="Sreedasyam A."/>
            <person name="Maumus F."/>
            <person name="Tiley G.P."/>
            <person name="Fernandez-Pozo N."/>
            <person name="Barry K."/>
            <person name="Chen C."/>
            <person name="Wang M."/>
            <person name="Lipzen A."/>
            <person name="Daum C."/>
            <person name="Saski C.A."/>
            <person name="Payton A.C."/>
            <person name="Mcbreen J.C."/>
            <person name="Conrad R.E."/>
            <person name="Kollar L.M."/>
            <person name="Olsson S."/>
            <person name="Huttunen S."/>
            <person name="Landis J.B."/>
            <person name="Wickett N.J."/>
            <person name="Johnson M.G."/>
            <person name="Rensing S.A."/>
            <person name="Grimwood J."/>
            <person name="Schmutz J."/>
            <person name="Mcdaniel S.F."/>
        </authorList>
    </citation>
    <scope>NUCLEOTIDE SEQUENCE [LARGE SCALE GENOMIC DNA]</scope>
    <source>
        <strain evidence="2 3">R40</strain>
    </source>
</reference>
<evidence type="ECO:0000256" key="1">
    <source>
        <dbReference type="SAM" id="MobiDB-lite"/>
    </source>
</evidence>
<dbReference type="EMBL" id="CM026432">
    <property type="protein sequence ID" value="KAG0556750.1"/>
    <property type="molecule type" value="Genomic_DNA"/>
</dbReference>
<feature type="compositionally biased region" description="Polar residues" evidence="1">
    <location>
        <begin position="53"/>
        <end position="67"/>
    </location>
</feature>
<comment type="caution">
    <text evidence="2">The sequence shown here is derived from an EMBL/GenBank/DDBJ whole genome shotgun (WGS) entry which is preliminary data.</text>
</comment>
<proteinExistence type="predicted"/>
<dbReference type="AlphaFoldDB" id="A0A8T0GCL2"/>